<evidence type="ECO:0008006" key="3">
    <source>
        <dbReference type="Google" id="ProtNLM"/>
    </source>
</evidence>
<keyword evidence="2" id="KW-1185">Reference proteome</keyword>
<gene>
    <name evidence="1" type="ORF">HJC23_003935</name>
</gene>
<dbReference type="PANTHER" id="PTHR31285">
    <property type="entry name" value="NICOTINAMIDE MONONUCLEOTIDE ADENYLYLTRANSFERASE"/>
    <property type="match status" value="1"/>
</dbReference>
<dbReference type="AlphaFoldDB" id="A0ABD3PU69"/>
<dbReference type="Proteomes" id="UP001516023">
    <property type="component" value="Unassembled WGS sequence"/>
</dbReference>
<dbReference type="EMBL" id="JABMIG020000111">
    <property type="protein sequence ID" value="KAL3791678.1"/>
    <property type="molecule type" value="Genomic_DNA"/>
</dbReference>
<protein>
    <recommendedName>
        <fullName evidence="3">Cytidyltransferase-like domain-containing protein</fullName>
    </recommendedName>
</protein>
<dbReference type="Gene3D" id="3.40.50.620">
    <property type="entry name" value="HUPs"/>
    <property type="match status" value="1"/>
</dbReference>
<reference evidence="1 2" key="1">
    <citation type="journal article" date="2020" name="G3 (Bethesda)">
        <title>Improved Reference Genome for Cyclotella cryptica CCMP332, a Model for Cell Wall Morphogenesis, Salinity Adaptation, and Lipid Production in Diatoms (Bacillariophyta).</title>
        <authorList>
            <person name="Roberts W.R."/>
            <person name="Downey K.M."/>
            <person name="Ruck E.C."/>
            <person name="Traller J.C."/>
            <person name="Alverson A.J."/>
        </authorList>
    </citation>
    <scope>NUCLEOTIDE SEQUENCE [LARGE SCALE GENOMIC DNA]</scope>
    <source>
        <strain evidence="1 2">CCMP332</strain>
    </source>
</reference>
<accession>A0ABD3PU69</accession>
<organism evidence="1 2">
    <name type="scientific">Cyclotella cryptica</name>
    <dbReference type="NCBI Taxonomy" id="29204"/>
    <lineage>
        <taxon>Eukaryota</taxon>
        <taxon>Sar</taxon>
        <taxon>Stramenopiles</taxon>
        <taxon>Ochrophyta</taxon>
        <taxon>Bacillariophyta</taxon>
        <taxon>Coscinodiscophyceae</taxon>
        <taxon>Thalassiosirophycidae</taxon>
        <taxon>Stephanodiscales</taxon>
        <taxon>Stephanodiscaceae</taxon>
        <taxon>Cyclotella</taxon>
    </lineage>
</organism>
<dbReference type="PANTHER" id="PTHR31285:SF0">
    <property type="entry name" value="NICOTINAMIDE MONONUCLEOTIDE ADENYLYLTRANSFERASE"/>
    <property type="match status" value="1"/>
</dbReference>
<dbReference type="InterPro" id="IPR014729">
    <property type="entry name" value="Rossmann-like_a/b/a_fold"/>
</dbReference>
<evidence type="ECO:0000313" key="2">
    <source>
        <dbReference type="Proteomes" id="UP001516023"/>
    </source>
</evidence>
<name>A0ABD3PU69_9STRA</name>
<proteinExistence type="predicted"/>
<sequence>MPPPLLVKIGFSLVFVGQMHNTSALISRSSWARFKRVHSTLVNSKTNDRRTSLQFHSLSQKLSTSYLSNMSCRSNNEQNANQDDGTRLTEQLAVELVSGQATKGRPIRACIAVAGGGSNAASAIASIPGASSVLVEAIVAYDRRSFAEFVSQNVDMEGAGRGADRWLSELESMEDGSSGDDSSSHGNGSFHFCSAQAAILLSRSALHRSLKLSPSFQDKCLNCVGVGSASSLVGLTPPDSGVSERRRIRKSRAYVAISTLRDGTRVWEVELSNGTGAPDQTLNREEVGQLGTAQVLTQNRRTRSQEESVVSNLILMAMLKCHDLSNQQAETNYRYILSQILTRQGDSINEKWLESNCRVSRTHTQSPAEGARRIINGESNVVAVLPVEDYDSLAPEDPRQRRQLKMKSLFDDEQIPLTPDVLIIPGSFNPPHIGHAQLASAAMLALRRMRQVETQDDSLRHSLHSMPSSVSSSSSVLSNIWSTVESHSNEQYEPTVLFEISVTNVDKPPIDPNEVCRRLNLFCRLHSDLPKDWGVVLTNAPLFSQKATLLDNLIGGHFRSRKMTFVIGTDTMVRIINAKYYGNSEENMMAALGEMKDKGVHFIVGGRLEQGAQNGQRFVSGKEEIKSLPLKMQKMFTLLEEKDFRVDISSTELRKRLEAESIQ</sequence>
<comment type="caution">
    <text evidence="1">The sequence shown here is derived from an EMBL/GenBank/DDBJ whole genome shotgun (WGS) entry which is preliminary data.</text>
</comment>
<evidence type="ECO:0000313" key="1">
    <source>
        <dbReference type="EMBL" id="KAL3791678.1"/>
    </source>
</evidence>